<dbReference type="GO" id="GO:0003677">
    <property type="term" value="F:DNA binding"/>
    <property type="evidence" value="ECO:0007669"/>
    <property type="project" value="UniProtKB-KW"/>
</dbReference>
<evidence type="ECO:0000256" key="2">
    <source>
        <dbReference type="ARBA" id="ARBA00023015"/>
    </source>
</evidence>
<keyword evidence="3" id="KW-0238">DNA-binding</keyword>
<keyword evidence="4" id="KW-0804">Transcription</keyword>
<dbReference type="InterPro" id="IPR050707">
    <property type="entry name" value="HTH_MetabolicPath_Reg"/>
</dbReference>
<dbReference type="PANTHER" id="PTHR30136">
    <property type="entry name" value="HELIX-TURN-HELIX TRANSCRIPTIONAL REGULATOR, ICLR FAMILY"/>
    <property type="match status" value="1"/>
</dbReference>
<dbReference type="InterPro" id="IPR036388">
    <property type="entry name" value="WH-like_DNA-bd_sf"/>
</dbReference>
<evidence type="ECO:0000259" key="8">
    <source>
        <dbReference type="PROSITE" id="PS51078"/>
    </source>
</evidence>
<dbReference type="InterPro" id="IPR036390">
    <property type="entry name" value="WH_DNA-bd_sf"/>
</dbReference>
<evidence type="ECO:0000256" key="5">
    <source>
        <dbReference type="ARBA" id="ARBA00058938"/>
    </source>
</evidence>
<dbReference type="Pfam" id="PF01614">
    <property type="entry name" value="IclR_C"/>
    <property type="match status" value="1"/>
</dbReference>
<evidence type="ECO:0000256" key="1">
    <source>
        <dbReference type="ARBA" id="ARBA00022798"/>
    </source>
</evidence>
<dbReference type="PANTHER" id="PTHR30136:SF24">
    <property type="entry name" value="HTH-TYPE TRANSCRIPTIONAL REPRESSOR ALLR"/>
    <property type="match status" value="1"/>
</dbReference>
<dbReference type="EMBL" id="CP063169">
    <property type="protein sequence ID" value="QOR70471.1"/>
    <property type="molecule type" value="Genomic_DNA"/>
</dbReference>
<dbReference type="KEGG" id="halt:IM660_18070"/>
<dbReference type="RefSeq" id="WP_193497151.1">
    <property type="nucleotide sequence ID" value="NZ_CP063169.1"/>
</dbReference>
<evidence type="ECO:0000256" key="6">
    <source>
        <dbReference type="ARBA" id="ARBA00070406"/>
    </source>
</evidence>
<dbReference type="SUPFAM" id="SSF55781">
    <property type="entry name" value="GAF domain-like"/>
    <property type="match status" value="1"/>
</dbReference>
<evidence type="ECO:0000313" key="9">
    <source>
        <dbReference type="EMBL" id="QOR70471.1"/>
    </source>
</evidence>
<accession>A0A7M1SSP0</accession>
<gene>
    <name evidence="9" type="ORF">IM660_18070</name>
</gene>
<evidence type="ECO:0000259" key="7">
    <source>
        <dbReference type="PROSITE" id="PS51077"/>
    </source>
</evidence>
<dbReference type="AlphaFoldDB" id="A0A7M1SSP0"/>
<feature type="domain" description="IclR-ED" evidence="8">
    <location>
        <begin position="68"/>
        <end position="252"/>
    </location>
</feature>
<evidence type="ECO:0000313" key="10">
    <source>
        <dbReference type="Proteomes" id="UP000593758"/>
    </source>
</evidence>
<dbReference type="Pfam" id="PF09339">
    <property type="entry name" value="HTH_IclR"/>
    <property type="match status" value="1"/>
</dbReference>
<dbReference type="Gene3D" id="1.10.10.10">
    <property type="entry name" value="Winged helix-like DNA-binding domain superfamily/Winged helix DNA-binding domain"/>
    <property type="match status" value="1"/>
</dbReference>
<organism evidence="9 10">
    <name type="scientific">Ruania alkalisoli</name>
    <dbReference type="NCBI Taxonomy" id="2779775"/>
    <lineage>
        <taxon>Bacteria</taxon>
        <taxon>Bacillati</taxon>
        <taxon>Actinomycetota</taxon>
        <taxon>Actinomycetes</taxon>
        <taxon>Micrococcales</taxon>
        <taxon>Ruaniaceae</taxon>
        <taxon>Ruania</taxon>
    </lineage>
</organism>
<dbReference type="GO" id="GO:0006071">
    <property type="term" value="P:glycerol metabolic process"/>
    <property type="evidence" value="ECO:0007669"/>
    <property type="project" value="UniProtKB-KW"/>
</dbReference>
<dbReference type="GO" id="GO:0045892">
    <property type="term" value="P:negative regulation of DNA-templated transcription"/>
    <property type="evidence" value="ECO:0007669"/>
    <property type="project" value="TreeGrafter"/>
</dbReference>
<keyword evidence="1" id="KW-0319">Glycerol metabolism</keyword>
<dbReference type="InterPro" id="IPR005471">
    <property type="entry name" value="Tscrpt_reg_IclR_N"/>
</dbReference>
<protein>
    <recommendedName>
        <fullName evidence="6">Glycerol operon regulatory protein</fullName>
    </recommendedName>
</protein>
<dbReference type="FunFam" id="1.10.10.10:FF:000056">
    <property type="entry name" value="IclR family transcriptional regulator"/>
    <property type="match status" value="1"/>
</dbReference>
<feature type="domain" description="HTH iclR-type" evidence="7">
    <location>
        <begin position="5"/>
        <end position="67"/>
    </location>
</feature>
<dbReference type="Proteomes" id="UP000593758">
    <property type="component" value="Chromosome"/>
</dbReference>
<name>A0A7M1SSP0_9MICO</name>
<dbReference type="PROSITE" id="PS51077">
    <property type="entry name" value="HTH_ICLR"/>
    <property type="match status" value="1"/>
</dbReference>
<dbReference type="InterPro" id="IPR014757">
    <property type="entry name" value="Tscrpt_reg_IclR_C"/>
</dbReference>
<dbReference type="SUPFAM" id="SSF46785">
    <property type="entry name" value="Winged helix' DNA-binding domain"/>
    <property type="match status" value="1"/>
</dbReference>
<keyword evidence="10" id="KW-1185">Reference proteome</keyword>
<proteinExistence type="predicted"/>
<comment type="function">
    <text evidence="5">May be an activator protein for the gylABX operon.</text>
</comment>
<reference evidence="9 10" key="1">
    <citation type="submission" date="2020-10" db="EMBL/GenBank/DDBJ databases">
        <title>Haloactinobacterium sp. RN3S43, a bacterium isolated from saline soil.</title>
        <authorList>
            <person name="Sun J.-Q."/>
        </authorList>
    </citation>
    <scope>NUCLEOTIDE SEQUENCE [LARGE SCALE GENOMIC DNA]</scope>
    <source>
        <strain evidence="9 10">RN3S43</strain>
    </source>
</reference>
<dbReference type="GO" id="GO:0003700">
    <property type="term" value="F:DNA-binding transcription factor activity"/>
    <property type="evidence" value="ECO:0007669"/>
    <property type="project" value="TreeGrafter"/>
</dbReference>
<dbReference type="InterPro" id="IPR029016">
    <property type="entry name" value="GAF-like_dom_sf"/>
</dbReference>
<dbReference type="Gene3D" id="3.30.450.40">
    <property type="match status" value="1"/>
</dbReference>
<evidence type="ECO:0000256" key="4">
    <source>
        <dbReference type="ARBA" id="ARBA00023163"/>
    </source>
</evidence>
<sequence>MPGSIQSIERAAAIVRLLAAGPRPLRLSEIATALQLPRGTAHGILKTLTEVDFVAQDRSTGLYELSDGLRHLGSGYLDANELRVRSMNWADPLATRTGTAVRVATLDQGGVLVVHYVLGPDAASDQGPDVGTYLPPHATALGQVLLAYSASAEQYTGTRPTAFTSSTIVDARALATVLTHTRTRGYAVERSQYAPERASIAAPIFGYGGLVVAAVGIHGEADRLTTSTGEAHQRLATHVCRCARSITRALQISRSET</sequence>
<dbReference type="PROSITE" id="PS51078">
    <property type="entry name" value="ICLR_ED"/>
    <property type="match status" value="1"/>
</dbReference>
<evidence type="ECO:0000256" key="3">
    <source>
        <dbReference type="ARBA" id="ARBA00023125"/>
    </source>
</evidence>
<keyword evidence="2" id="KW-0805">Transcription regulation</keyword>
<dbReference type="SMART" id="SM00346">
    <property type="entry name" value="HTH_ICLR"/>
    <property type="match status" value="1"/>
</dbReference>